<keyword evidence="2" id="KW-0732">Signal</keyword>
<reference evidence="3 4" key="1">
    <citation type="submission" date="2017-11" db="EMBL/GenBank/DDBJ databases">
        <title>Sequencing the genomes of 1000 actinobacteria strains.</title>
        <authorList>
            <person name="Klenk H.-P."/>
        </authorList>
    </citation>
    <scope>NUCLEOTIDE SEQUENCE [LARGE SCALE GENOMIC DNA]</scope>
    <source>
        <strain evidence="3 4">DSM 12798</strain>
    </source>
</reference>
<dbReference type="RefSeq" id="WP_157066315.1">
    <property type="nucleotide sequence ID" value="NZ_PGEY01000001.1"/>
</dbReference>
<gene>
    <name evidence="3" type="ORF">ATK23_0984</name>
</gene>
<feature type="chain" id="PRO_5045697508" evidence="2">
    <location>
        <begin position="26"/>
        <end position="148"/>
    </location>
</feature>
<evidence type="ECO:0000256" key="2">
    <source>
        <dbReference type="SAM" id="SignalP"/>
    </source>
</evidence>
<name>A0ABX4MW74_9MICC</name>
<proteinExistence type="predicted"/>
<dbReference type="PROSITE" id="PS51257">
    <property type="entry name" value="PROKAR_LIPOPROTEIN"/>
    <property type="match status" value="1"/>
</dbReference>
<dbReference type="EMBL" id="PGEY01000001">
    <property type="protein sequence ID" value="PJJ43779.1"/>
    <property type="molecule type" value="Genomic_DNA"/>
</dbReference>
<evidence type="ECO:0000313" key="3">
    <source>
        <dbReference type="EMBL" id="PJJ43779.1"/>
    </source>
</evidence>
<dbReference type="Proteomes" id="UP000229263">
    <property type="component" value="Unassembled WGS sequence"/>
</dbReference>
<sequence>MSVLRRKLPVLAGAAALLASTLAGCAVQVPDEVNAQWALINPAGVNASSTSLELGVMGLACASGKTGDIIATHVEFADGQIAIGIAVEPLEGEAQDCQGNETVPYTLELGEPVGDRVLIDASCHDRAEQQAPNCSDGGIRWSPPATPS</sequence>
<feature type="signal peptide" evidence="2">
    <location>
        <begin position="1"/>
        <end position="25"/>
    </location>
</feature>
<evidence type="ECO:0000313" key="4">
    <source>
        <dbReference type="Proteomes" id="UP000229263"/>
    </source>
</evidence>
<feature type="region of interest" description="Disordered" evidence="1">
    <location>
        <begin position="128"/>
        <end position="148"/>
    </location>
</feature>
<organism evidence="3 4">
    <name type="scientific">Glutamicibacter mysorens</name>
    <dbReference type="NCBI Taxonomy" id="257984"/>
    <lineage>
        <taxon>Bacteria</taxon>
        <taxon>Bacillati</taxon>
        <taxon>Actinomycetota</taxon>
        <taxon>Actinomycetes</taxon>
        <taxon>Micrococcales</taxon>
        <taxon>Micrococcaceae</taxon>
        <taxon>Glutamicibacter</taxon>
    </lineage>
</organism>
<accession>A0ABX4MW74</accession>
<protein>
    <submittedName>
        <fullName evidence="3">Uncharacterized protein</fullName>
    </submittedName>
</protein>
<keyword evidence="4" id="KW-1185">Reference proteome</keyword>
<comment type="caution">
    <text evidence="3">The sequence shown here is derived from an EMBL/GenBank/DDBJ whole genome shotgun (WGS) entry which is preliminary data.</text>
</comment>
<evidence type="ECO:0000256" key="1">
    <source>
        <dbReference type="SAM" id="MobiDB-lite"/>
    </source>
</evidence>